<gene>
    <name evidence="4" type="ORF">SH1V18_15870</name>
</gene>
<dbReference type="GO" id="GO:0016887">
    <property type="term" value="F:ATP hydrolysis activity"/>
    <property type="evidence" value="ECO:0007669"/>
    <property type="project" value="InterPro"/>
</dbReference>
<evidence type="ECO:0000313" key="5">
    <source>
        <dbReference type="Proteomes" id="UP001144256"/>
    </source>
</evidence>
<dbReference type="InterPro" id="IPR003439">
    <property type="entry name" value="ABC_transporter-like_ATP-bd"/>
</dbReference>
<dbReference type="SMART" id="SM00382">
    <property type="entry name" value="AAA"/>
    <property type="match status" value="1"/>
</dbReference>
<organism evidence="4 5">
    <name type="scientific">Vallitalea longa</name>
    <dbReference type="NCBI Taxonomy" id="2936439"/>
    <lineage>
        <taxon>Bacteria</taxon>
        <taxon>Bacillati</taxon>
        <taxon>Bacillota</taxon>
        <taxon>Clostridia</taxon>
        <taxon>Lachnospirales</taxon>
        <taxon>Vallitaleaceae</taxon>
        <taxon>Vallitalea</taxon>
    </lineage>
</organism>
<dbReference type="EMBL" id="BRLB01000003">
    <property type="protein sequence ID" value="GKX29107.1"/>
    <property type="molecule type" value="Genomic_DNA"/>
</dbReference>
<dbReference type="PANTHER" id="PTHR43158">
    <property type="entry name" value="SKFA PEPTIDE EXPORT ATP-BINDING PROTEIN SKFE"/>
    <property type="match status" value="1"/>
</dbReference>
<name>A0A9W5Y8G2_9FIRM</name>
<protein>
    <submittedName>
        <fullName evidence="4">ABC transporter ATP-binding protein</fullName>
    </submittedName>
</protein>
<proteinExistence type="predicted"/>
<feature type="domain" description="ABC transporter" evidence="3">
    <location>
        <begin position="2"/>
        <end position="226"/>
    </location>
</feature>
<dbReference type="AlphaFoldDB" id="A0A9W5Y8G2"/>
<accession>A0A9W5Y8G2</accession>
<dbReference type="Proteomes" id="UP001144256">
    <property type="component" value="Unassembled WGS sequence"/>
</dbReference>
<dbReference type="PANTHER" id="PTHR43158:SF1">
    <property type="entry name" value="ABC TRANSPORTER, ATP-BINDING PROTEIN"/>
    <property type="match status" value="1"/>
</dbReference>
<dbReference type="Pfam" id="PF00005">
    <property type="entry name" value="ABC_tran"/>
    <property type="match status" value="1"/>
</dbReference>
<keyword evidence="5" id="KW-1185">Reference proteome</keyword>
<keyword evidence="2 4" id="KW-0067">ATP-binding</keyword>
<reference evidence="4" key="1">
    <citation type="submission" date="2022-06" db="EMBL/GenBank/DDBJ databases">
        <title>Vallitalea longa sp. nov., an anaerobic bacterium isolated from marine sediment.</title>
        <authorList>
            <person name="Hirano S."/>
            <person name="Terahara T."/>
            <person name="Mori K."/>
            <person name="Hamada M."/>
            <person name="Matsumoto R."/>
            <person name="Kobayashi T."/>
        </authorList>
    </citation>
    <scope>NUCLEOTIDE SEQUENCE</scope>
    <source>
        <strain evidence="4">SH18-1</strain>
    </source>
</reference>
<dbReference type="InterPro" id="IPR003593">
    <property type="entry name" value="AAA+_ATPase"/>
</dbReference>
<dbReference type="InterPro" id="IPR027417">
    <property type="entry name" value="P-loop_NTPase"/>
</dbReference>
<dbReference type="PROSITE" id="PS50893">
    <property type="entry name" value="ABC_TRANSPORTER_2"/>
    <property type="match status" value="1"/>
</dbReference>
<keyword evidence="1" id="KW-0547">Nucleotide-binding</keyword>
<dbReference type="Gene3D" id="3.40.50.300">
    <property type="entry name" value="P-loop containing nucleotide triphosphate hydrolases"/>
    <property type="match status" value="1"/>
</dbReference>
<dbReference type="CDD" id="cd03230">
    <property type="entry name" value="ABC_DR_subfamily_A"/>
    <property type="match status" value="1"/>
</dbReference>
<evidence type="ECO:0000313" key="4">
    <source>
        <dbReference type="EMBL" id="GKX29107.1"/>
    </source>
</evidence>
<comment type="caution">
    <text evidence="4">The sequence shown here is derived from an EMBL/GenBank/DDBJ whole genome shotgun (WGS) entry which is preliminary data.</text>
</comment>
<evidence type="ECO:0000259" key="3">
    <source>
        <dbReference type="PROSITE" id="PS50893"/>
    </source>
</evidence>
<dbReference type="RefSeq" id="WP_281814293.1">
    <property type="nucleotide sequence ID" value="NZ_BRLB01000003.1"/>
</dbReference>
<sequence>MLDIKNLSINYGKHRVLNDISIHIDKGEVVGLLGPSSSGKTTFMNVVSGLLPYKKGQVLINGTSPCEKTKSYVSLLTENNAIPRWMNLKDIVNFHTEMFNDFNKDKFYSILKNINLDIPDNKKIKHLSKGTIQMLRVALSISRKCGLYLLDEPLGGMDSLVRDQVTDTIINEIDMDSTIIIATHLISEVEKLLDKVIFIKKGQILGIHDCEDLRIEKGQSIEKTFREVMK</sequence>
<dbReference type="GO" id="GO:0005524">
    <property type="term" value="F:ATP binding"/>
    <property type="evidence" value="ECO:0007669"/>
    <property type="project" value="UniProtKB-KW"/>
</dbReference>
<dbReference type="SUPFAM" id="SSF52540">
    <property type="entry name" value="P-loop containing nucleoside triphosphate hydrolases"/>
    <property type="match status" value="1"/>
</dbReference>
<evidence type="ECO:0000256" key="1">
    <source>
        <dbReference type="ARBA" id="ARBA00022741"/>
    </source>
</evidence>
<evidence type="ECO:0000256" key="2">
    <source>
        <dbReference type="ARBA" id="ARBA00022840"/>
    </source>
</evidence>